<evidence type="ECO:0000313" key="3">
    <source>
        <dbReference type="EMBL" id="NMB70176.1"/>
    </source>
</evidence>
<dbReference type="EMBL" id="JAAZNL010000034">
    <property type="protein sequence ID" value="NMB70176.1"/>
    <property type="molecule type" value="Genomic_DNA"/>
</dbReference>
<dbReference type="InterPro" id="IPR023214">
    <property type="entry name" value="HAD_sf"/>
</dbReference>
<accession>A0A7X9HHA2</accession>
<organism evidence="3 4">
    <name type="scientific">candidate division WWE3 bacterium</name>
    <dbReference type="NCBI Taxonomy" id="2053526"/>
    <lineage>
        <taxon>Bacteria</taxon>
        <taxon>Katanobacteria</taxon>
    </lineage>
</organism>
<dbReference type="PANTHER" id="PTHR35134:SF2">
    <property type="entry name" value="NUCLEOTIDASE YQFW-RELATED"/>
    <property type="match status" value="1"/>
</dbReference>
<comment type="similarity">
    <text evidence="1">Belongs to the 5'(3')-deoxyribonucleotidase family.</text>
</comment>
<dbReference type="AlphaFoldDB" id="A0A7X9HHA2"/>
<dbReference type="InterPro" id="IPR036412">
    <property type="entry name" value="HAD-like_sf"/>
</dbReference>
<reference evidence="3 4" key="1">
    <citation type="journal article" date="2020" name="Biotechnol. Biofuels">
        <title>New insights from the biogas microbiome by comprehensive genome-resolved metagenomics of nearly 1600 species originating from multiple anaerobic digesters.</title>
        <authorList>
            <person name="Campanaro S."/>
            <person name="Treu L."/>
            <person name="Rodriguez-R L.M."/>
            <person name="Kovalovszki A."/>
            <person name="Ziels R.M."/>
            <person name="Maus I."/>
            <person name="Zhu X."/>
            <person name="Kougias P.G."/>
            <person name="Basile A."/>
            <person name="Luo G."/>
            <person name="Schluter A."/>
            <person name="Konstantinidis K.T."/>
            <person name="Angelidaki I."/>
        </authorList>
    </citation>
    <scope>NUCLEOTIDE SEQUENCE [LARGE SCALE GENOMIC DNA]</scope>
    <source>
        <strain evidence="3">AS27yjCOA_165</strain>
    </source>
</reference>
<feature type="active site" description="Proton donor" evidence="2">
    <location>
        <position position="11"/>
    </location>
</feature>
<dbReference type="Gene3D" id="3.40.50.1000">
    <property type="entry name" value="HAD superfamily/HAD-like"/>
    <property type="match status" value="1"/>
</dbReference>
<comment type="caution">
    <text evidence="3">The sequence shown here is derived from an EMBL/GenBank/DDBJ whole genome shotgun (WGS) entry which is preliminary data.</text>
</comment>
<dbReference type="SUPFAM" id="SSF56784">
    <property type="entry name" value="HAD-like"/>
    <property type="match status" value="1"/>
</dbReference>
<dbReference type="GO" id="GO:0009264">
    <property type="term" value="P:deoxyribonucleotide catabolic process"/>
    <property type="evidence" value="ECO:0007669"/>
    <property type="project" value="InterPro"/>
</dbReference>
<sequence length="192" mass="22646">MGNLILLLDLDDVLNNQNQLWIEALNERHKTNLKYEDITAWDMSQFYPNLTDDELYHPVIGNDLVWRMSPVRDSVRITKEWRCRGHTIMIVTSTSTTNIDAKAEWLKKHYDWFTYHNLILTYKKQLVYGDILVDDGAHNLLPDKETGIKPVYAKLCFDKPWNRSFNCEVNGITRVHSFSEIDKIVERMERGE</sequence>
<evidence type="ECO:0000256" key="1">
    <source>
        <dbReference type="ARBA" id="ARBA00009589"/>
    </source>
</evidence>
<dbReference type="Proteomes" id="UP000526033">
    <property type="component" value="Unassembled WGS sequence"/>
</dbReference>
<dbReference type="PANTHER" id="PTHR35134">
    <property type="entry name" value="NUCLEOTIDASE YQFW-RELATED"/>
    <property type="match status" value="1"/>
</dbReference>
<name>A0A7X9HHA2_UNCKA</name>
<protein>
    <submittedName>
        <fullName evidence="3">Uncharacterized protein</fullName>
    </submittedName>
</protein>
<dbReference type="GO" id="GO:0008253">
    <property type="term" value="F:5'-nucleotidase activity"/>
    <property type="evidence" value="ECO:0007669"/>
    <property type="project" value="InterPro"/>
</dbReference>
<proteinExistence type="inferred from homology"/>
<evidence type="ECO:0000313" key="4">
    <source>
        <dbReference type="Proteomes" id="UP000526033"/>
    </source>
</evidence>
<dbReference type="InterPro" id="IPR052419">
    <property type="entry name" value="5_3-deoxyribonucleotidase-like"/>
</dbReference>
<dbReference type="Pfam" id="PF06941">
    <property type="entry name" value="NT5C"/>
    <property type="match status" value="1"/>
</dbReference>
<feature type="active site" description="Nucleophile" evidence="2">
    <location>
        <position position="9"/>
    </location>
</feature>
<dbReference type="InterPro" id="IPR010708">
    <property type="entry name" value="5'(3')-deoxyribonucleotidase"/>
</dbReference>
<evidence type="ECO:0000256" key="2">
    <source>
        <dbReference type="PIRSR" id="PIRSR610708-1"/>
    </source>
</evidence>
<gene>
    <name evidence="3" type="ORF">GYA27_03180</name>
</gene>